<reference evidence="1" key="1">
    <citation type="submission" date="2020-04" db="EMBL/GenBank/DDBJ databases">
        <authorList>
            <person name="Alioto T."/>
            <person name="Alioto T."/>
            <person name="Gomez Garrido J."/>
        </authorList>
    </citation>
    <scope>NUCLEOTIDE SEQUENCE</scope>
    <source>
        <strain evidence="1">A484AB</strain>
    </source>
</reference>
<gene>
    <name evidence="1" type="ORF">PACLA_8A055449</name>
</gene>
<dbReference type="EMBL" id="CACRXK020031217">
    <property type="protein sequence ID" value="CAB4042965.1"/>
    <property type="molecule type" value="Genomic_DNA"/>
</dbReference>
<dbReference type="Gene3D" id="1.10.287.110">
    <property type="entry name" value="DnaJ domain"/>
    <property type="match status" value="1"/>
</dbReference>
<feature type="non-terminal residue" evidence="1">
    <location>
        <position position="1"/>
    </location>
</feature>
<organism evidence="1 2">
    <name type="scientific">Paramuricea clavata</name>
    <name type="common">Red gorgonian</name>
    <name type="synonym">Violescent sea-whip</name>
    <dbReference type="NCBI Taxonomy" id="317549"/>
    <lineage>
        <taxon>Eukaryota</taxon>
        <taxon>Metazoa</taxon>
        <taxon>Cnidaria</taxon>
        <taxon>Anthozoa</taxon>
        <taxon>Octocorallia</taxon>
        <taxon>Malacalcyonacea</taxon>
        <taxon>Plexauridae</taxon>
        <taxon>Paramuricea</taxon>
    </lineage>
</organism>
<evidence type="ECO:0000313" key="1">
    <source>
        <dbReference type="EMBL" id="CAB4042965.1"/>
    </source>
</evidence>
<evidence type="ECO:0000313" key="2">
    <source>
        <dbReference type="Proteomes" id="UP001152795"/>
    </source>
</evidence>
<dbReference type="SUPFAM" id="SSF46565">
    <property type="entry name" value="Chaperone J-domain"/>
    <property type="match status" value="1"/>
</dbReference>
<dbReference type="PROSITE" id="PS50076">
    <property type="entry name" value="DNAJ_2"/>
    <property type="match status" value="1"/>
</dbReference>
<feature type="non-terminal residue" evidence="1">
    <location>
        <position position="339"/>
    </location>
</feature>
<dbReference type="AlphaFoldDB" id="A0A6S7KC47"/>
<sequence length="339" mass="38243">LMALKLDKLLEEEDFKIYDQYRILHLHEKRVRKKDIFEQDKVIGKAFRRIIRPHHPDRAGRNSNRGYLIINAYNILKRHKERSFYHDLVDSRRDIITRTKSFLCPESCDKKEIRKRRLLFAGSCMLIVGGMALSICSGGLGLPIVLCATAPAVLISSGKSGLKRLFHPDTIKNGLDCKKFLKSLLIGAGSGAISSLGPAGIPFALSELLAEGVTKFGLLSEFIDSLPGDIINDSCFSLVSDTIKKVVSEKWITAREFVFNSVYGAFLNLKMAGKLQSFFKFFQDKLNLISNEELDFPDNFANHTRKALKVTRSVISSMAESNSILFNDYCEYPTIDYTK</sequence>
<dbReference type="Proteomes" id="UP001152795">
    <property type="component" value="Unassembled WGS sequence"/>
</dbReference>
<keyword evidence="2" id="KW-1185">Reference proteome</keyword>
<comment type="caution">
    <text evidence="1">The sequence shown here is derived from an EMBL/GenBank/DDBJ whole genome shotgun (WGS) entry which is preliminary data.</text>
</comment>
<accession>A0A6S7KC47</accession>
<proteinExistence type="predicted"/>
<dbReference type="InterPro" id="IPR001623">
    <property type="entry name" value="DnaJ_domain"/>
</dbReference>
<dbReference type="InterPro" id="IPR036869">
    <property type="entry name" value="J_dom_sf"/>
</dbReference>
<name>A0A6S7KC47_PARCT</name>
<protein>
    <submittedName>
        <fullName evidence="1">Uncharacterized protein</fullName>
    </submittedName>
</protein>